<keyword evidence="2" id="KW-1185">Reference proteome</keyword>
<dbReference type="Proteomes" id="UP000242715">
    <property type="component" value="Unassembled WGS sequence"/>
</dbReference>
<name>A0A2Z6P116_TRISU</name>
<organism evidence="1 2">
    <name type="scientific">Trifolium subterraneum</name>
    <name type="common">Subterranean clover</name>
    <dbReference type="NCBI Taxonomy" id="3900"/>
    <lineage>
        <taxon>Eukaryota</taxon>
        <taxon>Viridiplantae</taxon>
        <taxon>Streptophyta</taxon>
        <taxon>Embryophyta</taxon>
        <taxon>Tracheophyta</taxon>
        <taxon>Spermatophyta</taxon>
        <taxon>Magnoliopsida</taxon>
        <taxon>eudicotyledons</taxon>
        <taxon>Gunneridae</taxon>
        <taxon>Pentapetalae</taxon>
        <taxon>rosids</taxon>
        <taxon>fabids</taxon>
        <taxon>Fabales</taxon>
        <taxon>Fabaceae</taxon>
        <taxon>Papilionoideae</taxon>
        <taxon>50 kb inversion clade</taxon>
        <taxon>NPAAA clade</taxon>
        <taxon>Hologalegina</taxon>
        <taxon>IRL clade</taxon>
        <taxon>Trifolieae</taxon>
        <taxon>Trifolium</taxon>
    </lineage>
</organism>
<reference evidence="2" key="1">
    <citation type="journal article" date="2017" name="Front. Plant Sci.">
        <title>Climate Clever Clovers: New Paradigm to Reduce the Environmental Footprint of Ruminants by Breeding Low Methanogenic Forages Utilizing Haplotype Variation.</title>
        <authorList>
            <person name="Kaur P."/>
            <person name="Appels R."/>
            <person name="Bayer P.E."/>
            <person name="Keeble-Gagnere G."/>
            <person name="Wang J."/>
            <person name="Hirakawa H."/>
            <person name="Shirasawa K."/>
            <person name="Vercoe P."/>
            <person name="Stefanova K."/>
            <person name="Durmic Z."/>
            <person name="Nichols P."/>
            <person name="Revell C."/>
            <person name="Isobe S.N."/>
            <person name="Edwards D."/>
            <person name="Erskine W."/>
        </authorList>
    </citation>
    <scope>NUCLEOTIDE SEQUENCE [LARGE SCALE GENOMIC DNA]</scope>
    <source>
        <strain evidence="2">cv. Daliak</strain>
    </source>
</reference>
<dbReference type="EMBL" id="DF973944">
    <property type="protein sequence ID" value="GAU42860.1"/>
    <property type="molecule type" value="Genomic_DNA"/>
</dbReference>
<evidence type="ECO:0000313" key="1">
    <source>
        <dbReference type="EMBL" id="GAU42860.1"/>
    </source>
</evidence>
<gene>
    <name evidence="1" type="ORF">TSUD_13280</name>
</gene>
<proteinExistence type="predicted"/>
<evidence type="ECO:0000313" key="2">
    <source>
        <dbReference type="Proteomes" id="UP000242715"/>
    </source>
</evidence>
<dbReference type="AlphaFoldDB" id="A0A2Z6P116"/>
<accession>A0A2Z6P116</accession>
<protein>
    <submittedName>
        <fullName evidence="1">Uncharacterized protein</fullName>
    </submittedName>
</protein>
<sequence length="168" mass="17880">MGENNGTAFNDGFVENMHPTLEGGYCHSNLDPFVMKIVEKGHVRGSVELMGVHSEFSGVGSSNGGAGLQDMGRGLEEELSGHVVSSNGGVTSKERETCSKNREDGLILCSPVKILKRSGSCPLLGGMSLKDGAFEKLESKKDIDKEQHVGLAGIVFNRVRKIWGGSSN</sequence>